<evidence type="ECO:0008006" key="3">
    <source>
        <dbReference type="Google" id="ProtNLM"/>
    </source>
</evidence>
<dbReference type="RefSeq" id="WP_134780250.1">
    <property type="nucleotide sequence ID" value="NZ_SPDS01000001.1"/>
</dbReference>
<protein>
    <recommendedName>
        <fullName evidence="3">DNA-binding protein</fullName>
    </recommendedName>
</protein>
<organism evidence="1 2">
    <name type="scientific">Glutamicibacter arilaitensis</name>
    <dbReference type="NCBI Taxonomy" id="256701"/>
    <lineage>
        <taxon>Bacteria</taxon>
        <taxon>Bacillati</taxon>
        <taxon>Actinomycetota</taxon>
        <taxon>Actinomycetes</taxon>
        <taxon>Micrococcales</taxon>
        <taxon>Micrococcaceae</taxon>
        <taxon>Glutamicibacter</taxon>
    </lineage>
</organism>
<sequence>MSKSLSTGQLSERWERSPRWIAEQAKAGAIPGAWKLGHLWRFLEADIEAHELAQAVGSNIFELSDQAQRRRTA</sequence>
<accession>A0A4Y8U260</accession>
<comment type="caution">
    <text evidence="1">The sequence shown here is derived from an EMBL/GenBank/DDBJ whole genome shotgun (WGS) entry which is preliminary data.</text>
</comment>
<evidence type="ECO:0000313" key="2">
    <source>
        <dbReference type="Proteomes" id="UP000297638"/>
    </source>
</evidence>
<proteinExistence type="predicted"/>
<gene>
    <name evidence="1" type="ORF">EXY26_10045</name>
</gene>
<dbReference type="AlphaFoldDB" id="A0A4Y8U260"/>
<dbReference type="EMBL" id="SPDS01000001">
    <property type="protein sequence ID" value="TFH57313.1"/>
    <property type="molecule type" value="Genomic_DNA"/>
</dbReference>
<name>A0A4Y8U260_9MICC</name>
<evidence type="ECO:0000313" key="1">
    <source>
        <dbReference type="EMBL" id="TFH57313.1"/>
    </source>
</evidence>
<dbReference type="Proteomes" id="UP000297638">
    <property type="component" value="Unassembled WGS sequence"/>
</dbReference>
<reference evidence="1 2" key="1">
    <citation type="submission" date="2019-03" db="EMBL/GenBank/DDBJ databases">
        <title>Glutamicibacter sp. LJH19 genome.</title>
        <authorList>
            <person name="Sinai Borker S."/>
            <person name="Kumar R."/>
        </authorList>
    </citation>
    <scope>NUCLEOTIDE SEQUENCE [LARGE SCALE GENOMIC DNA]</scope>
    <source>
        <strain evidence="1 2">LJH19</strain>
    </source>
</reference>